<evidence type="ECO:0000313" key="1">
    <source>
        <dbReference type="EMBL" id="CAG8829499.1"/>
    </source>
</evidence>
<keyword evidence="2" id="KW-1185">Reference proteome</keyword>
<reference evidence="1" key="1">
    <citation type="submission" date="2021-06" db="EMBL/GenBank/DDBJ databases">
        <authorList>
            <person name="Kallberg Y."/>
            <person name="Tangrot J."/>
            <person name="Rosling A."/>
        </authorList>
    </citation>
    <scope>NUCLEOTIDE SEQUENCE</scope>
    <source>
        <strain evidence="1">MA453B</strain>
    </source>
</reference>
<feature type="non-terminal residue" evidence="1">
    <location>
        <position position="1"/>
    </location>
</feature>
<evidence type="ECO:0000313" key="2">
    <source>
        <dbReference type="Proteomes" id="UP000789405"/>
    </source>
</evidence>
<dbReference type="OrthoDB" id="2303622at2759"/>
<protein>
    <submittedName>
        <fullName evidence="1">23366_t:CDS:1</fullName>
    </submittedName>
</protein>
<comment type="caution">
    <text evidence="1">The sequence shown here is derived from an EMBL/GenBank/DDBJ whole genome shotgun (WGS) entry which is preliminary data.</text>
</comment>
<accession>A0A9N9KGA2</accession>
<dbReference type="Proteomes" id="UP000789405">
    <property type="component" value="Unassembled WGS sequence"/>
</dbReference>
<dbReference type="EMBL" id="CAJVPY010073329">
    <property type="protein sequence ID" value="CAG8829499.1"/>
    <property type="molecule type" value="Genomic_DNA"/>
</dbReference>
<gene>
    <name evidence="1" type="ORF">DERYTH_LOCUS28700</name>
</gene>
<feature type="non-terminal residue" evidence="1">
    <location>
        <position position="40"/>
    </location>
</feature>
<name>A0A9N9KGA2_9GLOM</name>
<organism evidence="1 2">
    <name type="scientific">Dentiscutata erythropus</name>
    <dbReference type="NCBI Taxonomy" id="1348616"/>
    <lineage>
        <taxon>Eukaryota</taxon>
        <taxon>Fungi</taxon>
        <taxon>Fungi incertae sedis</taxon>
        <taxon>Mucoromycota</taxon>
        <taxon>Glomeromycotina</taxon>
        <taxon>Glomeromycetes</taxon>
        <taxon>Diversisporales</taxon>
        <taxon>Gigasporaceae</taxon>
        <taxon>Dentiscutata</taxon>
    </lineage>
</organism>
<dbReference type="AlphaFoldDB" id="A0A9N9KGA2"/>
<proteinExistence type="predicted"/>
<sequence>VPTKDGMLFRPLLTYSTISIKHQLKLLYSQNGFEESCRKW</sequence>